<comment type="caution">
    <text evidence="9">The sequence shown here is derived from an EMBL/GenBank/DDBJ whole genome shotgun (WGS) entry which is preliminary data.</text>
</comment>
<keyword evidence="5 7" id="KW-0408">Iron</keyword>
<keyword evidence="4 7" id="KW-0560">Oxidoreductase</keyword>
<comment type="similarity">
    <text evidence="1 7">Belongs to the cytochrome P450 family.</text>
</comment>
<dbReference type="InterPro" id="IPR001128">
    <property type="entry name" value="Cyt_P450"/>
</dbReference>
<keyword evidence="10" id="KW-1185">Reference proteome</keyword>
<dbReference type="PRINTS" id="PR00463">
    <property type="entry name" value="EP450I"/>
</dbReference>
<evidence type="ECO:0000256" key="4">
    <source>
        <dbReference type="ARBA" id="ARBA00023002"/>
    </source>
</evidence>
<evidence type="ECO:0000313" key="9">
    <source>
        <dbReference type="EMBL" id="MFD0917837.1"/>
    </source>
</evidence>
<name>A0ABW3FH59_9HYPH</name>
<protein>
    <submittedName>
        <fullName evidence="9">Cytochrome P450</fullName>
    </submittedName>
</protein>
<sequence length="472" mass="52660">MNLKPVGAEDATEAQPTHCPLFTPPRPKSLGPLAALLRAGITRDSNLLGLLPKQAYSMKIGNLGYSRRSIIIINDADTVRSILTDPTDIYPKSDLMVGALAPLVGDSIFVSSGDTWRKQRAMVAPAFNHMKLSKAFESMQVSVEDYVDVINEHARSGEEFSLDMAMSHLTADIICRTVFSTPLASSTAKDVFEAFTVFERSVAHVEIMKLIIEPAWSDIPHQAHVLEACENIRHHIGELVDTHMRKGAGFEDIATDIIAARDGATGEGFTRKELIDQLGVFFLAGHETTASALTWGFYVLATQPQVLQRIREETEVITGGEPIGFQHIRDLTFTRSVFKECLRLYPPITFIPRVAAEATMIGKKKIKKGAMIMIAPWVIHRHQDYWKNPDQFDAERFMPHRESEIIPNTYMPFGLGPRVCVGANFATIEATLILSRLAQMFDFTIDSPDTVRPVARLTTRPAEQIMMRAKRR</sequence>
<evidence type="ECO:0000256" key="6">
    <source>
        <dbReference type="ARBA" id="ARBA00023033"/>
    </source>
</evidence>
<dbReference type="PANTHER" id="PTHR24291:SF50">
    <property type="entry name" value="BIFUNCTIONAL ALBAFLAVENONE MONOOXYGENASE_TERPENE SYNTHASE"/>
    <property type="match status" value="1"/>
</dbReference>
<dbReference type="Gene3D" id="1.10.630.10">
    <property type="entry name" value="Cytochrome P450"/>
    <property type="match status" value="1"/>
</dbReference>
<dbReference type="RefSeq" id="WP_377213685.1">
    <property type="nucleotide sequence ID" value="NZ_JBHTJV010000025.1"/>
</dbReference>
<dbReference type="InterPro" id="IPR036396">
    <property type="entry name" value="Cyt_P450_sf"/>
</dbReference>
<dbReference type="PROSITE" id="PS00086">
    <property type="entry name" value="CYTOCHROME_P450"/>
    <property type="match status" value="1"/>
</dbReference>
<evidence type="ECO:0000256" key="5">
    <source>
        <dbReference type="ARBA" id="ARBA00023004"/>
    </source>
</evidence>
<keyword evidence="3 7" id="KW-0479">Metal-binding</keyword>
<evidence type="ECO:0000256" key="3">
    <source>
        <dbReference type="ARBA" id="ARBA00022723"/>
    </source>
</evidence>
<dbReference type="Pfam" id="PF00067">
    <property type="entry name" value="p450"/>
    <property type="match status" value="1"/>
</dbReference>
<proteinExistence type="inferred from homology"/>
<accession>A0ABW3FH59</accession>
<evidence type="ECO:0000256" key="8">
    <source>
        <dbReference type="SAM" id="MobiDB-lite"/>
    </source>
</evidence>
<dbReference type="InterPro" id="IPR017972">
    <property type="entry name" value="Cyt_P450_CS"/>
</dbReference>
<keyword evidence="6 7" id="KW-0503">Monooxygenase</keyword>
<evidence type="ECO:0000313" key="10">
    <source>
        <dbReference type="Proteomes" id="UP001597101"/>
    </source>
</evidence>
<dbReference type="PRINTS" id="PR00385">
    <property type="entry name" value="P450"/>
</dbReference>
<keyword evidence="2 7" id="KW-0349">Heme</keyword>
<organism evidence="9 10">
    <name type="scientific">Pseudahrensia aquimaris</name>
    <dbReference type="NCBI Taxonomy" id="744461"/>
    <lineage>
        <taxon>Bacteria</taxon>
        <taxon>Pseudomonadati</taxon>
        <taxon>Pseudomonadota</taxon>
        <taxon>Alphaproteobacteria</taxon>
        <taxon>Hyphomicrobiales</taxon>
        <taxon>Ahrensiaceae</taxon>
        <taxon>Pseudahrensia</taxon>
    </lineage>
</organism>
<dbReference type="InterPro" id="IPR002401">
    <property type="entry name" value="Cyt_P450_E_grp-I"/>
</dbReference>
<reference evidence="10" key="1">
    <citation type="journal article" date="2019" name="Int. J. Syst. Evol. Microbiol.">
        <title>The Global Catalogue of Microorganisms (GCM) 10K type strain sequencing project: providing services to taxonomists for standard genome sequencing and annotation.</title>
        <authorList>
            <consortium name="The Broad Institute Genomics Platform"/>
            <consortium name="The Broad Institute Genome Sequencing Center for Infectious Disease"/>
            <person name="Wu L."/>
            <person name="Ma J."/>
        </authorList>
    </citation>
    <scope>NUCLEOTIDE SEQUENCE [LARGE SCALE GENOMIC DNA]</scope>
    <source>
        <strain evidence="10">CCUG 60023</strain>
    </source>
</reference>
<dbReference type="InterPro" id="IPR050196">
    <property type="entry name" value="Cytochrome_P450_Monoox"/>
</dbReference>
<evidence type="ECO:0000256" key="7">
    <source>
        <dbReference type="RuleBase" id="RU000461"/>
    </source>
</evidence>
<dbReference type="SUPFAM" id="SSF48264">
    <property type="entry name" value="Cytochrome P450"/>
    <property type="match status" value="1"/>
</dbReference>
<gene>
    <name evidence="9" type="ORF">ACFQ14_15640</name>
</gene>
<dbReference type="EMBL" id="JBHTJV010000025">
    <property type="protein sequence ID" value="MFD0917837.1"/>
    <property type="molecule type" value="Genomic_DNA"/>
</dbReference>
<evidence type="ECO:0000256" key="1">
    <source>
        <dbReference type="ARBA" id="ARBA00010617"/>
    </source>
</evidence>
<feature type="region of interest" description="Disordered" evidence="8">
    <location>
        <begin position="1"/>
        <end position="24"/>
    </location>
</feature>
<dbReference type="PANTHER" id="PTHR24291">
    <property type="entry name" value="CYTOCHROME P450 FAMILY 4"/>
    <property type="match status" value="1"/>
</dbReference>
<dbReference type="Proteomes" id="UP001597101">
    <property type="component" value="Unassembled WGS sequence"/>
</dbReference>
<evidence type="ECO:0000256" key="2">
    <source>
        <dbReference type="ARBA" id="ARBA00022617"/>
    </source>
</evidence>